<sequence>MKPACTLLLRGLLAGSMLWLGACAVRAQADDAQPMPESSITLERSTCFGNCPAYRVTVTAAGQVSFTGQAHVQTMQATGQVTPTQLAAIHDALARADFDAMQASYVSRNDGCGMIMTDQPGIRITVENPGGSRSVDFYLGCTGPAAEAVRPRIEQLANSIDQQLGTRRWIGTPKPPGAVEHVER</sequence>
<gene>
    <name evidence="3" type="ORF">ABNK63_13015</name>
</gene>
<proteinExistence type="predicted"/>
<organism evidence="3">
    <name type="scientific">Rhodanobacter sp. IGA1.0</name>
    <dbReference type="NCBI Taxonomy" id="3158582"/>
    <lineage>
        <taxon>Bacteria</taxon>
        <taxon>Pseudomonadati</taxon>
        <taxon>Pseudomonadota</taxon>
        <taxon>Gammaproteobacteria</taxon>
        <taxon>Lysobacterales</taxon>
        <taxon>Rhodanobacteraceae</taxon>
        <taxon>Rhodanobacter</taxon>
    </lineage>
</organism>
<evidence type="ECO:0000256" key="1">
    <source>
        <dbReference type="SAM" id="SignalP"/>
    </source>
</evidence>
<name>A0AAU7QI95_9GAMM</name>
<reference evidence="3" key="1">
    <citation type="submission" date="2024-06" db="EMBL/GenBank/DDBJ databases">
        <authorList>
            <person name="Sun Y."/>
        </authorList>
    </citation>
    <scope>NUCLEOTIDE SEQUENCE</scope>
    <source>
        <strain evidence="3">IGA1.0</strain>
    </source>
</reference>
<dbReference type="PROSITE" id="PS51257">
    <property type="entry name" value="PROKAR_LIPOPROTEIN"/>
    <property type="match status" value="1"/>
</dbReference>
<protein>
    <submittedName>
        <fullName evidence="3">DUF6438 domain-containing protein</fullName>
    </submittedName>
</protein>
<dbReference type="AlphaFoldDB" id="A0AAU7QI95"/>
<dbReference type="RefSeq" id="WP_350015866.1">
    <property type="nucleotide sequence ID" value="NZ_CP157948.1"/>
</dbReference>
<dbReference type="EMBL" id="CP157948">
    <property type="protein sequence ID" value="XBS89306.1"/>
    <property type="molecule type" value="Genomic_DNA"/>
</dbReference>
<dbReference type="Pfam" id="PF20033">
    <property type="entry name" value="DUF6438"/>
    <property type="match status" value="1"/>
</dbReference>
<feature type="signal peptide" evidence="1">
    <location>
        <begin position="1"/>
        <end position="27"/>
    </location>
</feature>
<dbReference type="InterPro" id="IPR045497">
    <property type="entry name" value="DUF6438"/>
</dbReference>
<feature type="chain" id="PRO_5043403311" evidence="1">
    <location>
        <begin position="28"/>
        <end position="184"/>
    </location>
</feature>
<accession>A0AAU7QI95</accession>
<evidence type="ECO:0000313" key="3">
    <source>
        <dbReference type="EMBL" id="XBS89306.1"/>
    </source>
</evidence>
<evidence type="ECO:0000259" key="2">
    <source>
        <dbReference type="Pfam" id="PF20033"/>
    </source>
</evidence>
<keyword evidence="1" id="KW-0732">Signal</keyword>
<feature type="domain" description="DUF6438" evidence="2">
    <location>
        <begin position="39"/>
        <end position="157"/>
    </location>
</feature>